<sequence>MAMRAFSQKTCQRFQRTPNLLSSYNATEIISRVHPITKFNQTCTTFSHHIPSRLFSNNNSPRKLNSKSLVRTDTTQESIARIAMLGLTASELSKPELYNMPLGVIEQRLQYCLEGGLKAGSACVVQFNQLIEQSISVLKSVGFMDQKVDVAQEIMSRMKFVGPYPSVHEDLSYRDFHFKVLNHCMEYQFDYTLTNWQRFQEAPAVYAHQNMVTIKQAGLNWSWVRNHPSLICYANPHNLFKIFELDRSYELPISIGNIMVKDADVAFIPYEDLKATFFILKKYKVCCHDLSKVIKMEHFLINPDYLHRLFQKIDTTPNPNKNNLLLIYKNWLKTSEKKRSISHLEKLISRQCNPQTMLSAAPEGSWQHEMKLWVESGDSCLEFKPCAHKPYLEFSDVYFEEHAGMSYTASEKTLNRRISKRTSKLPDMLAAELNLPVSKVKVELAHIPLALTVTTNDSYDTLTFLQERGFTTEQIAECLQLLLYNR</sequence>
<reference evidence="1" key="1">
    <citation type="submission" date="2021-07" db="EMBL/GenBank/DDBJ databases">
        <authorList>
            <person name="Catto M.A."/>
            <person name="Jacobson A."/>
            <person name="Kennedy G."/>
            <person name="Labadie P."/>
            <person name="Hunt B.G."/>
            <person name="Srinivasan R."/>
        </authorList>
    </citation>
    <scope>NUCLEOTIDE SEQUENCE</scope>
    <source>
        <strain evidence="1">PL_HMW_Pooled</strain>
        <tissue evidence="1">Head</tissue>
    </source>
</reference>
<keyword evidence="1" id="KW-0648">Protein biosynthesis</keyword>
<accession>A0AAE1LQ43</accession>
<evidence type="ECO:0000313" key="1">
    <source>
        <dbReference type="EMBL" id="KAK3926257.1"/>
    </source>
</evidence>
<evidence type="ECO:0000313" key="2">
    <source>
        <dbReference type="Proteomes" id="UP001219518"/>
    </source>
</evidence>
<comment type="caution">
    <text evidence="1">The sequence shown here is derived from an EMBL/GenBank/DDBJ whole genome shotgun (WGS) entry which is preliminary data.</text>
</comment>
<protein>
    <submittedName>
        <fullName evidence="1">Transcription elongation factor GreA</fullName>
    </submittedName>
</protein>
<name>A0AAE1LQ43_9NEOP</name>
<dbReference type="AlphaFoldDB" id="A0AAE1LQ43"/>
<keyword evidence="2" id="KW-1185">Reference proteome</keyword>
<reference evidence="1" key="2">
    <citation type="journal article" date="2023" name="BMC Genomics">
        <title>Pest status, molecular evolution, and epigenetic factors derived from the genome assembly of Frankliniella fusca, a thysanopteran phytovirus vector.</title>
        <authorList>
            <person name="Catto M.A."/>
            <person name="Labadie P.E."/>
            <person name="Jacobson A.L."/>
            <person name="Kennedy G.G."/>
            <person name="Srinivasan R."/>
            <person name="Hunt B.G."/>
        </authorList>
    </citation>
    <scope>NUCLEOTIDE SEQUENCE</scope>
    <source>
        <strain evidence="1">PL_HMW_Pooled</strain>
    </source>
</reference>
<gene>
    <name evidence="1" type="ORF">KUF71_014506</name>
</gene>
<dbReference type="GO" id="GO:0003746">
    <property type="term" value="F:translation elongation factor activity"/>
    <property type="evidence" value="ECO:0007669"/>
    <property type="project" value="UniProtKB-KW"/>
</dbReference>
<keyword evidence="1" id="KW-0251">Elongation factor</keyword>
<dbReference type="Proteomes" id="UP001219518">
    <property type="component" value="Unassembled WGS sequence"/>
</dbReference>
<organism evidence="1 2">
    <name type="scientific">Frankliniella fusca</name>
    <dbReference type="NCBI Taxonomy" id="407009"/>
    <lineage>
        <taxon>Eukaryota</taxon>
        <taxon>Metazoa</taxon>
        <taxon>Ecdysozoa</taxon>
        <taxon>Arthropoda</taxon>
        <taxon>Hexapoda</taxon>
        <taxon>Insecta</taxon>
        <taxon>Pterygota</taxon>
        <taxon>Neoptera</taxon>
        <taxon>Paraneoptera</taxon>
        <taxon>Thysanoptera</taxon>
        <taxon>Terebrantia</taxon>
        <taxon>Thripoidea</taxon>
        <taxon>Thripidae</taxon>
        <taxon>Frankliniella</taxon>
    </lineage>
</organism>
<dbReference type="EMBL" id="JAHWGI010001243">
    <property type="protein sequence ID" value="KAK3926257.1"/>
    <property type="molecule type" value="Genomic_DNA"/>
</dbReference>
<proteinExistence type="predicted"/>